<dbReference type="Gene3D" id="1.10.760.10">
    <property type="entry name" value="Cytochrome c-like domain"/>
    <property type="match status" value="1"/>
</dbReference>
<evidence type="ECO:0000256" key="3">
    <source>
        <dbReference type="ARBA" id="ARBA00022723"/>
    </source>
</evidence>
<keyword evidence="4" id="KW-0249">Electron transport</keyword>
<sequence length="110" mass="10936">MKLRLSLAAVLVAFVAGCGGSSGESNTPAPASDSGGKQLFTDNCSSCHTLAAAGATGQVGPNLDQLRPGPDLVTRQVNSGGGAMPSFKGKLTDAQIKQIADYVSANAGKS</sequence>
<reference evidence="9" key="1">
    <citation type="submission" date="2022-10" db="EMBL/GenBank/DDBJ databases">
        <title>The WGS of Solirubrobacter ginsenosidimutans DSM 21036.</title>
        <authorList>
            <person name="Jiang Z."/>
        </authorList>
    </citation>
    <scope>NUCLEOTIDE SEQUENCE</scope>
    <source>
        <strain evidence="9">DSM 21036</strain>
    </source>
</reference>
<dbReference type="InterPro" id="IPR051811">
    <property type="entry name" value="Cytochrome_c550/c551-like"/>
</dbReference>
<dbReference type="InterPro" id="IPR008168">
    <property type="entry name" value="Cyt_C_IC"/>
</dbReference>
<dbReference type="PANTHER" id="PTHR37823">
    <property type="entry name" value="CYTOCHROME C-553-LIKE"/>
    <property type="match status" value="1"/>
</dbReference>
<name>A0A9X3MVH8_9ACTN</name>
<keyword evidence="10" id="KW-1185">Reference proteome</keyword>
<feature type="domain" description="Cytochrome c" evidence="8">
    <location>
        <begin position="31"/>
        <end position="107"/>
    </location>
</feature>
<dbReference type="AlphaFoldDB" id="A0A9X3MVH8"/>
<dbReference type="GO" id="GO:0009055">
    <property type="term" value="F:electron transfer activity"/>
    <property type="evidence" value="ECO:0007669"/>
    <property type="project" value="InterPro"/>
</dbReference>
<dbReference type="Proteomes" id="UP001149140">
    <property type="component" value="Unassembled WGS sequence"/>
</dbReference>
<dbReference type="GO" id="GO:0005506">
    <property type="term" value="F:iron ion binding"/>
    <property type="evidence" value="ECO:0007669"/>
    <property type="project" value="InterPro"/>
</dbReference>
<keyword evidence="2 6" id="KW-0349">Heme</keyword>
<evidence type="ECO:0000256" key="1">
    <source>
        <dbReference type="ARBA" id="ARBA00022448"/>
    </source>
</evidence>
<dbReference type="PANTHER" id="PTHR37823:SF1">
    <property type="entry name" value="CYTOCHROME C-553-LIKE"/>
    <property type="match status" value="1"/>
</dbReference>
<feature type="chain" id="PRO_5040962630" evidence="7">
    <location>
        <begin position="19"/>
        <end position="110"/>
    </location>
</feature>
<evidence type="ECO:0000256" key="7">
    <source>
        <dbReference type="SAM" id="SignalP"/>
    </source>
</evidence>
<evidence type="ECO:0000259" key="8">
    <source>
        <dbReference type="PROSITE" id="PS51007"/>
    </source>
</evidence>
<feature type="signal peptide" evidence="7">
    <location>
        <begin position="1"/>
        <end position="18"/>
    </location>
</feature>
<evidence type="ECO:0000313" key="9">
    <source>
        <dbReference type="EMBL" id="MDA0163419.1"/>
    </source>
</evidence>
<evidence type="ECO:0000256" key="2">
    <source>
        <dbReference type="ARBA" id="ARBA00022617"/>
    </source>
</evidence>
<dbReference type="PROSITE" id="PS51007">
    <property type="entry name" value="CYTC"/>
    <property type="match status" value="1"/>
</dbReference>
<dbReference type="EMBL" id="JAPDOD010000024">
    <property type="protein sequence ID" value="MDA0163419.1"/>
    <property type="molecule type" value="Genomic_DNA"/>
</dbReference>
<dbReference type="Pfam" id="PF13442">
    <property type="entry name" value="Cytochrome_CBB3"/>
    <property type="match status" value="1"/>
</dbReference>
<dbReference type="RefSeq" id="WP_270042663.1">
    <property type="nucleotide sequence ID" value="NZ_JAPDOD010000024.1"/>
</dbReference>
<comment type="caution">
    <text evidence="9">The sequence shown here is derived from an EMBL/GenBank/DDBJ whole genome shotgun (WGS) entry which is preliminary data.</text>
</comment>
<proteinExistence type="predicted"/>
<dbReference type="GO" id="GO:0020037">
    <property type="term" value="F:heme binding"/>
    <property type="evidence" value="ECO:0007669"/>
    <property type="project" value="InterPro"/>
</dbReference>
<dbReference type="PRINTS" id="PR00605">
    <property type="entry name" value="CYTCHROMECIC"/>
</dbReference>
<accession>A0A9X3MVH8</accession>
<keyword evidence="3 6" id="KW-0479">Metal-binding</keyword>
<keyword evidence="7" id="KW-0732">Signal</keyword>
<dbReference type="InterPro" id="IPR036909">
    <property type="entry name" value="Cyt_c-like_dom_sf"/>
</dbReference>
<evidence type="ECO:0000256" key="4">
    <source>
        <dbReference type="ARBA" id="ARBA00022982"/>
    </source>
</evidence>
<keyword evidence="1" id="KW-0813">Transport</keyword>
<keyword evidence="5 6" id="KW-0408">Iron</keyword>
<dbReference type="SUPFAM" id="SSF46626">
    <property type="entry name" value="Cytochrome c"/>
    <property type="match status" value="1"/>
</dbReference>
<protein>
    <submittedName>
        <fullName evidence="9">C-type cytochrome</fullName>
    </submittedName>
</protein>
<organism evidence="9 10">
    <name type="scientific">Solirubrobacter ginsenosidimutans</name>
    <dbReference type="NCBI Taxonomy" id="490573"/>
    <lineage>
        <taxon>Bacteria</taxon>
        <taxon>Bacillati</taxon>
        <taxon>Actinomycetota</taxon>
        <taxon>Thermoleophilia</taxon>
        <taxon>Solirubrobacterales</taxon>
        <taxon>Solirubrobacteraceae</taxon>
        <taxon>Solirubrobacter</taxon>
    </lineage>
</organism>
<evidence type="ECO:0000313" key="10">
    <source>
        <dbReference type="Proteomes" id="UP001149140"/>
    </source>
</evidence>
<dbReference type="InterPro" id="IPR009056">
    <property type="entry name" value="Cyt_c-like_dom"/>
</dbReference>
<gene>
    <name evidence="9" type="ORF">OM076_24310</name>
</gene>
<evidence type="ECO:0000256" key="5">
    <source>
        <dbReference type="ARBA" id="ARBA00023004"/>
    </source>
</evidence>
<dbReference type="PROSITE" id="PS51257">
    <property type="entry name" value="PROKAR_LIPOPROTEIN"/>
    <property type="match status" value="1"/>
</dbReference>
<evidence type="ECO:0000256" key="6">
    <source>
        <dbReference type="PROSITE-ProRule" id="PRU00433"/>
    </source>
</evidence>